<keyword evidence="5" id="KW-0067">ATP-binding</keyword>
<evidence type="ECO:0000313" key="11">
    <source>
        <dbReference type="Proteomes" id="UP001629113"/>
    </source>
</evidence>
<proteinExistence type="predicted"/>
<dbReference type="PANTHER" id="PTHR48041:SF91">
    <property type="entry name" value="ABC TRANSPORTER G FAMILY MEMBER 28"/>
    <property type="match status" value="1"/>
</dbReference>
<keyword evidence="6 8" id="KW-1133">Transmembrane helix</keyword>
<evidence type="ECO:0000256" key="4">
    <source>
        <dbReference type="ARBA" id="ARBA00022741"/>
    </source>
</evidence>
<feature type="domain" description="ABC transporter" evidence="9">
    <location>
        <begin position="169"/>
        <end position="408"/>
    </location>
</feature>
<feature type="transmembrane region" description="Helical" evidence="8">
    <location>
        <begin position="728"/>
        <end position="749"/>
    </location>
</feature>
<evidence type="ECO:0000256" key="6">
    <source>
        <dbReference type="ARBA" id="ARBA00022989"/>
    </source>
</evidence>
<dbReference type="PROSITE" id="PS50893">
    <property type="entry name" value="ABC_TRANSPORTER_2"/>
    <property type="match status" value="1"/>
</dbReference>
<feature type="transmembrane region" description="Helical" evidence="8">
    <location>
        <begin position="653"/>
        <end position="672"/>
    </location>
</feature>
<accession>A0ABR4PYN3</accession>
<evidence type="ECO:0000256" key="8">
    <source>
        <dbReference type="SAM" id="Phobius"/>
    </source>
</evidence>
<dbReference type="EMBL" id="JBFCZG010000001">
    <property type="protein sequence ID" value="KAL3428475.1"/>
    <property type="molecule type" value="Genomic_DNA"/>
</dbReference>
<dbReference type="SUPFAM" id="SSF52540">
    <property type="entry name" value="P-loop containing nucleoside triphosphate hydrolases"/>
    <property type="match status" value="1"/>
</dbReference>
<evidence type="ECO:0000259" key="9">
    <source>
        <dbReference type="PROSITE" id="PS50893"/>
    </source>
</evidence>
<evidence type="ECO:0000256" key="2">
    <source>
        <dbReference type="ARBA" id="ARBA00022448"/>
    </source>
</evidence>
<feature type="transmembrane region" description="Helical" evidence="8">
    <location>
        <begin position="596"/>
        <end position="614"/>
    </location>
</feature>
<dbReference type="PANTHER" id="PTHR48041">
    <property type="entry name" value="ABC TRANSPORTER G FAMILY MEMBER 28"/>
    <property type="match status" value="1"/>
</dbReference>
<keyword evidence="11" id="KW-1185">Reference proteome</keyword>
<reference evidence="10 11" key="1">
    <citation type="submission" date="2024-06" db="EMBL/GenBank/DDBJ databases">
        <title>Complete genome of Phlyctema vagabunda strain 19-DSS-EL-015.</title>
        <authorList>
            <person name="Fiorenzani C."/>
        </authorList>
    </citation>
    <scope>NUCLEOTIDE SEQUENCE [LARGE SCALE GENOMIC DNA]</scope>
    <source>
        <strain evidence="10 11">19-DSS-EL-015</strain>
    </source>
</reference>
<protein>
    <recommendedName>
        <fullName evidence="9">ABC transporter domain-containing protein</fullName>
    </recommendedName>
</protein>
<dbReference type="Pfam" id="PF00005">
    <property type="entry name" value="ABC_tran"/>
    <property type="match status" value="1"/>
</dbReference>
<dbReference type="Proteomes" id="UP001629113">
    <property type="component" value="Unassembled WGS sequence"/>
</dbReference>
<dbReference type="SMART" id="SM00382">
    <property type="entry name" value="AAA"/>
    <property type="match status" value="1"/>
</dbReference>
<keyword evidence="7 8" id="KW-0472">Membrane</keyword>
<dbReference type="PROSITE" id="PS00211">
    <property type="entry name" value="ABC_TRANSPORTER_1"/>
    <property type="match status" value="1"/>
</dbReference>
<evidence type="ECO:0000256" key="5">
    <source>
        <dbReference type="ARBA" id="ARBA00022840"/>
    </source>
</evidence>
<evidence type="ECO:0000256" key="7">
    <source>
        <dbReference type="ARBA" id="ARBA00023136"/>
    </source>
</evidence>
<feature type="transmembrane region" description="Helical" evidence="8">
    <location>
        <begin position="533"/>
        <end position="558"/>
    </location>
</feature>
<dbReference type="InterPro" id="IPR003439">
    <property type="entry name" value="ABC_transporter-like_ATP-bd"/>
</dbReference>
<gene>
    <name evidence="10" type="ORF">PVAG01_01984</name>
</gene>
<keyword evidence="3 8" id="KW-0812">Transmembrane</keyword>
<keyword evidence="4" id="KW-0547">Nucleotide-binding</keyword>
<feature type="transmembrane region" description="Helical" evidence="8">
    <location>
        <begin position="40"/>
        <end position="63"/>
    </location>
</feature>
<dbReference type="InterPro" id="IPR050352">
    <property type="entry name" value="ABCG_transporters"/>
</dbReference>
<evidence type="ECO:0000256" key="1">
    <source>
        <dbReference type="ARBA" id="ARBA00004141"/>
    </source>
</evidence>
<feature type="transmembrane region" description="Helical" evidence="8">
    <location>
        <begin position="626"/>
        <end position="646"/>
    </location>
</feature>
<dbReference type="InterPro" id="IPR043926">
    <property type="entry name" value="ABCG_dom"/>
</dbReference>
<comment type="caution">
    <text evidence="10">The sequence shown here is derived from an EMBL/GenBank/DDBJ whole genome shotgun (WGS) entry which is preliminary data.</text>
</comment>
<dbReference type="Gene3D" id="3.40.50.300">
    <property type="entry name" value="P-loop containing nucleotide triphosphate hydrolases"/>
    <property type="match status" value="1"/>
</dbReference>
<dbReference type="InterPro" id="IPR027417">
    <property type="entry name" value="P-loop_NTPase"/>
</dbReference>
<comment type="subcellular location">
    <subcellularLocation>
        <location evidence="1">Membrane</location>
        <topology evidence="1">Multi-pass membrane protein</topology>
    </subcellularLocation>
</comment>
<dbReference type="InterPro" id="IPR017871">
    <property type="entry name" value="ABC_transporter-like_CS"/>
</dbReference>
<dbReference type="Pfam" id="PF19055">
    <property type="entry name" value="ABC2_membrane_7"/>
    <property type="match status" value="2"/>
</dbReference>
<feature type="transmembrane region" description="Helical" evidence="8">
    <location>
        <begin position="499"/>
        <end position="518"/>
    </location>
</feature>
<dbReference type="InterPro" id="IPR003593">
    <property type="entry name" value="AAA+_ATPase"/>
</dbReference>
<evidence type="ECO:0000256" key="3">
    <source>
        <dbReference type="ARBA" id="ARBA00022692"/>
    </source>
</evidence>
<keyword evidence="2" id="KW-0813">Transport</keyword>
<name>A0ABR4PYN3_9HELO</name>
<sequence length="755" mass="83754">MQFTCPAGHYCRRGANEPLPCSLGAACPVGTSINRSFLPLAILLLLDLILVSIVVLISLAVCLKLRNKFGRRPVKTSPPKQRRDDRSNSDYYVIDNQQDGQGDVDVALEARLVRLARQRGPGFQEAMAPGFQVSNQDSFTDGQTAPTDLQTYIKSLRRSTGAAEVGLNFEFGGLCYRPAGSDKPIISHISGSIHSRSLWGIMGASGAGKSTFVNVLMGKVSHTSGFTKVNGTQGAISKYKKIIGYVPQDDIILPELTVCENILHSARIRLPYTWSDREIRSHVDVLINCLQLAHVKDSLVGSPTSPVISGGQRKRVSIGIELAAAPMALFLDEPTSGLDATAAASIMNALKALSRIGITVVTIVHQPRQDIFQSLDNLILLGAGRMVYQGPQDQMQAYFEAMGFQFPEHGNPADVMGDIIAGEGRLYKPRGDANVKYLVQQWKERGEKRNSGAAPPTISIHDISSLNDTIKSRGARFYKQLYFCTLRALLQQYRLRSAFFFEIGTASISGFLIGLAQMDREGNLFSGLYHDSYMYLCSAIHYFVVPQMALLISLAIGLCASAPAVKVFGEEKLVYWREAAAGHNRTAYYMGKVMSTLPRIVIATFHFTTTFYLFSTPPMSWTDSFLANLLYFYCIYGLASCVSMVVRREDGPLVAVMVSLIVTVLSGMSPTLTDVRRWRLIWIWRSTPGTWMAEAYFTKNVSPYAYLYRLDLATQATGYHLGHFRRDLLFLLLLGSVYRVVAFFGLRFVHRHRQR</sequence>
<evidence type="ECO:0000313" key="10">
    <source>
        <dbReference type="EMBL" id="KAL3428475.1"/>
    </source>
</evidence>
<organism evidence="10 11">
    <name type="scientific">Phlyctema vagabunda</name>
    <dbReference type="NCBI Taxonomy" id="108571"/>
    <lineage>
        <taxon>Eukaryota</taxon>
        <taxon>Fungi</taxon>
        <taxon>Dikarya</taxon>
        <taxon>Ascomycota</taxon>
        <taxon>Pezizomycotina</taxon>
        <taxon>Leotiomycetes</taxon>
        <taxon>Helotiales</taxon>
        <taxon>Dermateaceae</taxon>
        <taxon>Phlyctema</taxon>
    </lineage>
</organism>